<dbReference type="Pfam" id="PF22814">
    <property type="entry name" value="WelO5"/>
    <property type="match status" value="1"/>
</dbReference>
<dbReference type="SUPFAM" id="SSF51197">
    <property type="entry name" value="Clavaminate synthase-like"/>
    <property type="match status" value="1"/>
</dbReference>
<sequence>MDRVLLTTKDDFSHEHILAVVKKEYFAVLVKDFCSPESLKRAQEELSSYRAREQSTVDSDFWRLGFPYSEITDEATRRKYHDEAQPSMARLRKIFAPYASPEDELRLALDERWPSGAELMRVNGEKCFVGVARFQGNNVDLVPHSDRVERFLPEGYQARLQAQLSTNIYVDIPDVGGELEMWDIELDEEEYQRRVGDRAYGIDRAELPEPTVVVKPEPGDLALLNPRLIHAVRPSSDATRITIGSFIGYLGEDRPLVYWS</sequence>
<gene>
    <name evidence="3" type="ORF">ACFFTU_25865</name>
</gene>
<comment type="similarity">
    <text evidence="1">Belongs to the iron/ascorbate-dependent oxidoreductase family.</text>
</comment>
<dbReference type="Proteomes" id="UP001589718">
    <property type="component" value="Unassembled WGS sequence"/>
</dbReference>
<comment type="caution">
    <text evidence="3">The sequence shown here is derived from an EMBL/GenBank/DDBJ whole genome shotgun (WGS) entry which is preliminary data.</text>
</comment>
<evidence type="ECO:0000313" key="4">
    <source>
        <dbReference type="Proteomes" id="UP001589718"/>
    </source>
</evidence>
<reference evidence="3 4" key="1">
    <citation type="submission" date="2024-09" db="EMBL/GenBank/DDBJ databases">
        <authorList>
            <person name="Sun Q."/>
            <person name="Mori K."/>
        </authorList>
    </citation>
    <scope>NUCLEOTIDE SEQUENCE [LARGE SCALE GENOMIC DNA]</scope>
    <source>
        <strain evidence="3 4">JCM 4362</strain>
    </source>
</reference>
<evidence type="ECO:0000313" key="3">
    <source>
        <dbReference type="EMBL" id="MFB9523375.1"/>
    </source>
</evidence>
<accession>A0ABV5PJI6</accession>
<name>A0ABV5PJI6_STRCM</name>
<evidence type="ECO:0000256" key="1">
    <source>
        <dbReference type="RuleBase" id="RU003682"/>
    </source>
</evidence>
<dbReference type="Gene3D" id="2.60.120.620">
    <property type="entry name" value="q2cbj1_9rhob like domain"/>
    <property type="match status" value="1"/>
</dbReference>
<keyword evidence="4" id="KW-1185">Reference proteome</keyword>
<organism evidence="3 4">
    <name type="scientific">Streptomyces cremeus</name>
    <dbReference type="NCBI Taxonomy" id="66881"/>
    <lineage>
        <taxon>Bacteria</taxon>
        <taxon>Bacillati</taxon>
        <taxon>Actinomycetota</taxon>
        <taxon>Actinomycetes</taxon>
        <taxon>Kitasatosporales</taxon>
        <taxon>Streptomycetaceae</taxon>
        <taxon>Streptomyces</taxon>
    </lineage>
</organism>
<protein>
    <submittedName>
        <fullName evidence="3">2OG-Fe(II) oxygenase</fullName>
    </submittedName>
</protein>
<dbReference type="PROSITE" id="PS51471">
    <property type="entry name" value="FE2OG_OXY"/>
    <property type="match status" value="1"/>
</dbReference>
<keyword evidence="1" id="KW-0560">Oxidoreductase</keyword>
<keyword evidence="1" id="KW-0408">Iron</keyword>
<dbReference type="EMBL" id="JBHMCR010000017">
    <property type="protein sequence ID" value="MFB9523375.1"/>
    <property type="molecule type" value="Genomic_DNA"/>
</dbReference>
<dbReference type="InterPro" id="IPR005123">
    <property type="entry name" value="Oxoglu/Fe-dep_dioxygenase_dom"/>
</dbReference>
<proteinExistence type="inferred from homology"/>
<dbReference type="RefSeq" id="WP_345226187.1">
    <property type="nucleotide sequence ID" value="NZ_BAAAXE010000013.1"/>
</dbReference>
<evidence type="ECO:0000259" key="2">
    <source>
        <dbReference type="PROSITE" id="PS51471"/>
    </source>
</evidence>
<keyword evidence="1" id="KW-0479">Metal-binding</keyword>
<feature type="domain" description="Fe2OG dioxygenase" evidence="2">
    <location>
        <begin position="123"/>
        <end position="249"/>
    </location>
</feature>
<dbReference type="InterPro" id="IPR055091">
    <property type="entry name" value="WelO5-like"/>
</dbReference>